<organism evidence="4 5">
    <name type="scientific">Halorubrum tibetense</name>
    <dbReference type="NCBI Taxonomy" id="175631"/>
    <lineage>
        <taxon>Archaea</taxon>
        <taxon>Methanobacteriati</taxon>
        <taxon>Methanobacteriota</taxon>
        <taxon>Stenosarchaea group</taxon>
        <taxon>Halobacteria</taxon>
        <taxon>Halobacteriales</taxon>
        <taxon>Haloferacaceae</taxon>
        <taxon>Halorubrum</taxon>
    </lineage>
</organism>
<dbReference type="Proteomes" id="UP001596442">
    <property type="component" value="Unassembled WGS sequence"/>
</dbReference>
<gene>
    <name evidence="4" type="ORF">ACFQEU_10745</name>
</gene>
<proteinExistence type="predicted"/>
<evidence type="ECO:0000256" key="2">
    <source>
        <dbReference type="SAM" id="Phobius"/>
    </source>
</evidence>
<accession>A0ABD5SG41</accession>
<dbReference type="AlphaFoldDB" id="A0ABD5SG41"/>
<reference evidence="4 5" key="1">
    <citation type="journal article" date="2019" name="Int. J. Syst. Evol. Microbiol.">
        <title>The Global Catalogue of Microorganisms (GCM) 10K type strain sequencing project: providing services to taxonomists for standard genome sequencing and annotation.</title>
        <authorList>
            <consortium name="The Broad Institute Genomics Platform"/>
            <consortium name="The Broad Institute Genome Sequencing Center for Infectious Disease"/>
            <person name="Wu L."/>
            <person name="Ma J."/>
        </authorList>
    </citation>
    <scope>NUCLEOTIDE SEQUENCE [LARGE SCALE GENOMIC DNA]</scope>
    <source>
        <strain evidence="4 5">CGMCC 1.3239</strain>
    </source>
</reference>
<comment type="caution">
    <text evidence="4">The sequence shown here is derived from an EMBL/GenBank/DDBJ whole genome shotgun (WGS) entry which is preliminary data.</text>
</comment>
<keyword evidence="5" id="KW-1185">Reference proteome</keyword>
<evidence type="ECO:0000313" key="5">
    <source>
        <dbReference type="Proteomes" id="UP001596442"/>
    </source>
</evidence>
<feature type="transmembrane region" description="Helical" evidence="2">
    <location>
        <begin position="164"/>
        <end position="184"/>
    </location>
</feature>
<keyword evidence="2" id="KW-0812">Transmembrane</keyword>
<dbReference type="Pfam" id="PF24035">
    <property type="entry name" value="DUF7344"/>
    <property type="match status" value="1"/>
</dbReference>
<feature type="region of interest" description="Disordered" evidence="1">
    <location>
        <begin position="1"/>
        <end position="25"/>
    </location>
</feature>
<dbReference type="EMBL" id="JBHSWW010000165">
    <property type="protein sequence ID" value="MFC6753932.1"/>
    <property type="molecule type" value="Genomic_DNA"/>
</dbReference>
<dbReference type="InterPro" id="IPR055768">
    <property type="entry name" value="DUF7344"/>
</dbReference>
<evidence type="ECO:0000259" key="3">
    <source>
        <dbReference type="Pfam" id="PF24035"/>
    </source>
</evidence>
<sequence>MLATTTTAGGEPTGGGDERADLSEDDVFEVLSNRRRRYTIHALKRAEETEEEPLDVADISEYVTAWELDIDPTEVEYEDRRNVHSTLRRTHLPKLEETNVITVDDETDVVRPTPALRDLDIYIEVLRGREIPWSQYYIGLAGLAGVSLLAVETGVIGFGAMEPLGIAVFTVTAFTVSALVHYYYGERRRLGNEAKPPELRRRS</sequence>
<keyword evidence="2" id="KW-0472">Membrane</keyword>
<evidence type="ECO:0000313" key="4">
    <source>
        <dbReference type="EMBL" id="MFC6753932.1"/>
    </source>
</evidence>
<feature type="domain" description="DUF7344" evidence="3">
    <location>
        <begin position="28"/>
        <end position="111"/>
    </location>
</feature>
<name>A0ABD5SG41_9EURY</name>
<dbReference type="RefSeq" id="WP_379781967.1">
    <property type="nucleotide sequence ID" value="NZ_JBHSWW010000165.1"/>
</dbReference>
<feature type="transmembrane region" description="Helical" evidence="2">
    <location>
        <begin position="136"/>
        <end position="158"/>
    </location>
</feature>
<evidence type="ECO:0000256" key="1">
    <source>
        <dbReference type="SAM" id="MobiDB-lite"/>
    </source>
</evidence>
<keyword evidence="2" id="KW-1133">Transmembrane helix</keyword>
<feature type="compositionally biased region" description="Low complexity" evidence="1">
    <location>
        <begin position="1"/>
        <end position="10"/>
    </location>
</feature>
<protein>
    <submittedName>
        <fullName evidence="4">Transcriptional regulator</fullName>
    </submittedName>
</protein>